<keyword evidence="4 5" id="KW-0975">Bacterial flagellum</keyword>
<proteinExistence type="inferred from homology"/>
<evidence type="ECO:0000256" key="1">
    <source>
        <dbReference type="ARBA" id="ARBA00009764"/>
    </source>
</evidence>
<name>A0A140LE00_9FIRM</name>
<evidence type="ECO:0000313" key="9">
    <source>
        <dbReference type="Proteomes" id="UP000070427"/>
    </source>
</evidence>
<accession>A0A140LE00</accession>
<keyword evidence="8" id="KW-0969">Cilium</keyword>
<dbReference type="GO" id="GO:0005576">
    <property type="term" value="C:extracellular region"/>
    <property type="evidence" value="ECO:0007669"/>
    <property type="project" value="UniProtKB-SubCell"/>
</dbReference>
<evidence type="ECO:0000256" key="5">
    <source>
        <dbReference type="RuleBase" id="RU362066"/>
    </source>
</evidence>
<dbReference type="GO" id="GO:0071973">
    <property type="term" value="P:bacterial-type flagellum-dependent cell motility"/>
    <property type="evidence" value="ECO:0007669"/>
    <property type="project" value="TreeGrafter"/>
</dbReference>
<dbReference type="InParanoid" id="A0A140LE00"/>
<organism evidence="8 9">
    <name type="scientific">Fervidicola ferrireducens</name>
    <dbReference type="NCBI Taxonomy" id="520764"/>
    <lineage>
        <taxon>Bacteria</taxon>
        <taxon>Bacillati</taxon>
        <taxon>Bacillota</taxon>
        <taxon>Clostridia</taxon>
        <taxon>Thermosediminibacterales</taxon>
        <taxon>Thermosediminibacteraceae</taxon>
        <taxon>Fervidicola</taxon>
    </lineage>
</organism>
<comment type="caution">
    <text evidence="8">The sequence shown here is derived from an EMBL/GenBank/DDBJ whole genome shotgun (WGS) entry which is preliminary data.</text>
</comment>
<feature type="domain" description="Flagellar hook-associated protein 2 C-terminal" evidence="7">
    <location>
        <begin position="243"/>
        <end position="510"/>
    </location>
</feature>
<evidence type="ECO:0000256" key="3">
    <source>
        <dbReference type="ARBA" id="ARBA00023054"/>
    </source>
</evidence>
<evidence type="ECO:0000256" key="2">
    <source>
        <dbReference type="ARBA" id="ARBA00011255"/>
    </source>
</evidence>
<comment type="subunit">
    <text evidence="2 5">Homopentamer.</text>
</comment>
<dbReference type="Pfam" id="PF07195">
    <property type="entry name" value="FliD_C"/>
    <property type="match status" value="1"/>
</dbReference>
<dbReference type="InterPro" id="IPR010809">
    <property type="entry name" value="FliD_C"/>
</dbReference>
<dbReference type="STRING" id="520764.AN618_01130"/>
<evidence type="ECO:0000259" key="6">
    <source>
        <dbReference type="Pfam" id="PF02465"/>
    </source>
</evidence>
<dbReference type="GO" id="GO:0009424">
    <property type="term" value="C:bacterial-type flagellum hook"/>
    <property type="evidence" value="ECO:0007669"/>
    <property type="project" value="UniProtKB-UniRule"/>
</dbReference>
<dbReference type="GO" id="GO:0009421">
    <property type="term" value="C:bacterial-type flagellum filament cap"/>
    <property type="evidence" value="ECO:0007669"/>
    <property type="project" value="InterPro"/>
</dbReference>
<evidence type="ECO:0000313" key="8">
    <source>
        <dbReference type="EMBL" id="KXG78775.1"/>
    </source>
</evidence>
<dbReference type="EMBL" id="LOED01000001">
    <property type="protein sequence ID" value="KXG78775.1"/>
    <property type="molecule type" value="Genomic_DNA"/>
</dbReference>
<keyword evidence="3 5" id="KW-0175">Coiled coil</keyword>
<dbReference type="RefSeq" id="WP_066350767.1">
    <property type="nucleotide sequence ID" value="NZ_LOED01000001.1"/>
</dbReference>
<comment type="similarity">
    <text evidence="1 5">Belongs to the FliD family.</text>
</comment>
<dbReference type="FunCoup" id="A0A140LE00">
    <property type="interactions" value="46"/>
</dbReference>
<comment type="subcellular location">
    <subcellularLocation>
        <location evidence="5">Secreted</location>
    </subcellularLocation>
    <subcellularLocation>
        <location evidence="5">Bacterial flagellum</location>
    </subcellularLocation>
</comment>
<dbReference type="InterPro" id="IPR040026">
    <property type="entry name" value="FliD"/>
</dbReference>
<dbReference type="PANTHER" id="PTHR30288">
    <property type="entry name" value="FLAGELLAR CAP/ASSEMBLY PROTEIN FLID"/>
    <property type="match status" value="1"/>
</dbReference>
<keyword evidence="8" id="KW-0282">Flagellum</keyword>
<sequence>MAYSNLRIGGLASGIDIDQIISDLMKVERTKVDKLYQQKKILEWQKEDYRNINLKLKSLYDFVFNMKLQGTYLKYKTTGTLSSGQSADTYFTASAGASAIPGEYKVSVVSLAESAKLESGSPISVTYKQIDPSKSIKDQRDYFANDPFGGNDTLSEFKFTITANGKSKTFIFKTTDSLNYILSTISSDSTINVSAYYDPITDKVVFKTKDTGASTSISIINENGGGNLFGETGAFKISGSGTGKNAVVKISDIDGTNEITIEKTSNTFTIGGITFNLRKEMAPGESAILKVERDIDGVVDTIKKFVELYNETIDYINKELSEQRYRDYLPLTEEQKKEMKEDEIKLWEEKARSGLLRSDQLVMSIRDKMREILYTPVKGLPAEFDSLLDIGIKTGSYYEKGKLYLDEAKLREALSKDPEAVMRLFTNAGDSSTGKGIAVSLYDVLKAGIKSITDKAGGGDFEVFDNSFLARRIREVDDKIKVMEEKLKEIEDRYWRQFTEMEKAIAAMNQQSMWLANQLGLYSSNS</sequence>
<gene>
    <name evidence="8" type="primary">fliD</name>
    <name evidence="8" type="ORF">AN618_01130</name>
</gene>
<dbReference type="Pfam" id="PF02465">
    <property type="entry name" value="FliD_N"/>
    <property type="match status" value="1"/>
</dbReference>
<keyword evidence="5" id="KW-0964">Secreted</keyword>
<dbReference type="GO" id="GO:0007155">
    <property type="term" value="P:cell adhesion"/>
    <property type="evidence" value="ECO:0007669"/>
    <property type="project" value="InterPro"/>
</dbReference>
<protein>
    <recommendedName>
        <fullName evidence="5">Flagellar hook-associated protein 2</fullName>
        <shortName evidence="5">HAP2</shortName>
    </recommendedName>
    <alternativeName>
        <fullName evidence="5">Flagellar cap protein</fullName>
    </alternativeName>
</protein>
<dbReference type="Proteomes" id="UP000070427">
    <property type="component" value="Unassembled WGS sequence"/>
</dbReference>
<dbReference type="InterPro" id="IPR003481">
    <property type="entry name" value="FliD_N"/>
</dbReference>
<dbReference type="AlphaFoldDB" id="A0A140LE00"/>
<reference evidence="8 9" key="1">
    <citation type="submission" date="2015-12" db="EMBL/GenBank/DDBJ databases">
        <title>Draft genome sequnece of Fervidicola ferrireducens strain Y170.</title>
        <authorList>
            <person name="Patel B.K."/>
        </authorList>
    </citation>
    <scope>NUCLEOTIDE SEQUENCE [LARGE SCALE GENOMIC DNA]</scope>
    <source>
        <strain evidence="8 9">Y170</strain>
    </source>
</reference>
<dbReference type="PANTHER" id="PTHR30288:SF0">
    <property type="entry name" value="FLAGELLAR HOOK-ASSOCIATED PROTEIN 2"/>
    <property type="match status" value="1"/>
</dbReference>
<keyword evidence="8" id="KW-0966">Cell projection</keyword>
<evidence type="ECO:0000259" key="7">
    <source>
        <dbReference type="Pfam" id="PF07195"/>
    </source>
</evidence>
<keyword evidence="9" id="KW-1185">Reference proteome</keyword>
<feature type="domain" description="Flagellar hook-associated protein 2 N-terminal" evidence="6">
    <location>
        <begin position="13"/>
        <end position="114"/>
    </location>
</feature>
<dbReference type="OrthoDB" id="9776025at2"/>
<evidence type="ECO:0000256" key="4">
    <source>
        <dbReference type="ARBA" id="ARBA00023143"/>
    </source>
</evidence>
<comment type="function">
    <text evidence="5">Required for morphogenesis and for the elongation of the flagellar filament by facilitating polymerization of the flagellin monomers at the tip of growing filament. Forms a capping structure, which prevents flagellin subunits (transported through the central channel of the flagellum) from leaking out without polymerization at the distal end.</text>
</comment>
<feature type="coiled-coil region" evidence="5">
    <location>
        <begin position="466"/>
        <end position="493"/>
    </location>
</feature>
<dbReference type="PATRIC" id="fig|520764.3.peg.119"/>